<dbReference type="GO" id="GO:0016491">
    <property type="term" value="F:oxidoreductase activity"/>
    <property type="evidence" value="ECO:0007669"/>
    <property type="project" value="UniProtKB-KW"/>
</dbReference>
<evidence type="ECO:0000259" key="8">
    <source>
        <dbReference type="Pfam" id="PF00394"/>
    </source>
</evidence>
<keyword evidence="5" id="KW-0186">Copper</keyword>
<gene>
    <name evidence="11" type="ORF">FA10DRAFT_265041</name>
</gene>
<dbReference type="STRING" id="215250.A0A316YP57"/>
<keyword evidence="2" id="KW-0479">Metal-binding</keyword>
<evidence type="ECO:0000259" key="10">
    <source>
        <dbReference type="Pfam" id="PF07732"/>
    </source>
</evidence>
<dbReference type="InParanoid" id="A0A316YP57"/>
<feature type="domain" description="Plastocyanin-like" evidence="8">
    <location>
        <begin position="174"/>
        <end position="347"/>
    </location>
</feature>
<keyword evidence="6" id="KW-0325">Glycoprotein</keyword>
<dbReference type="OrthoDB" id="2121828at2759"/>
<dbReference type="Gene3D" id="2.60.40.420">
    <property type="entry name" value="Cupredoxins - blue copper proteins"/>
    <property type="match status" value="3"/>
</dbReference>
<dbReference type="AlphaFoldDB" id="A0A316YP57"/>
<evidence type="ECO:0000256" key="1">
    <source>
        <dbReference type="ARBA" id="ARBA00010609"/>
    </source>
</evidence>
<dbReference type="GeneID" id="37042812"/>
<organism evidence="11 12">
    <name type="scientific">Acaromyces ingoldii</name>
    <dbReference type="NCBI Taxonomy" id="215250"/>
    <lineage>
        <taxon>Eukaryota</taxon>
        <taxon>Fungi</taxon>
        <taxon>Dikarya</taxon>
        <taxon>Basidiomycota</taxon>
        <taxon>Ustilaginomycotina</taxon>
        <taxon>Exobasidiomycetes</taxon>
        <taxon>Exobasidiales</taxon>
        <taxon>Cryptobasidiaceae</taxon>
        <taxon>Acaromyces</taxon>
    </lineage>
</organism>
<feature type="domain" description="Plastocyanin-like" evidence="9">
    <location>
        <begin position="601"/>
        <end position="737"/>
    </location>
</feature>
<evidence type="ECO:0000256" key="3">
    <source>
        <dbReference type="ARBA" id="ARBA00022729"/>
    </source>
</evidence>
<keyword evidence="3 7" id="KW-0732">Signal</keyword>
<evidence type="ECO:0000256" key="6">
    <source>
        <dbReference type="ARBA" id="ARBA00023180"/>
    </source>
</evidence>
<dbReference type="Pfam" id="PF07732">
    <property type="entry name" value="Cu-oxidase_3"/>
    <property type="match status" value="1"/>
</dbReference>
<protein>
    <recommendedName>
        <fullName evidence="13">Cupredoxin</fullName>
    </recommendedName>
</protein>
<dbReference type="PANTHER" id="PTHR11709:SF488">
    <property type="entry name" value="LACCASE-RELATED"/>
    <property type="match status" value="1"/>
</dbReference>
<keyword evidence="4" id="KW-0560">Oxidoreductase</keyword>
<feature type="chain" id="PRO_5016240878" description="Cupredoxin" evidence="7">
    <location>
        <begin position="21"/>
        <end position="770"/>
    </location>
</feature>
<dbReference type="SUPFAM" id="SSF49503">
    <property type="entry name" value="Cupredoxins"/>
    <property type="match status" value="3"/>
</dbReference>
<dbReference type="InterPro" id="IPR045087">
    <property type="entry name" value="Cu-oxidase_fam"/>
</dbReference>
<proteinExistence type="inferred from homology"/>
<dbReference type="PROSITE" id="PS00080">
    <property type="entry name" value="MULTICOPPER_OXIDASE2"/>
    <property type="match status" value="1"/>
</dbReference>
<evidence type="ECO:0000256" key="7">
    <source>
        <dbReference type="SAM" id="SignalP"/>
    </source>
</evidence>
<dbReference type="InterPro" id="IPR002355">
    <property type="entry name" value="Cu_oxidase_Cu_BS"/>
</dbReference>
<dbReference type="InterPro" id="IPR011706">
    <property type="entry name" value="Cu-oxidase_C"/>
</dbReference>
<dbReference type="EMBL" id="KZ819635">
    <property type="protein sequence ID" value="PWN91167.1"/>
    <property type="molecule type" value="Genomic_DNA"/>
</dbReference>
<feature type="domain" description="Plastocyanin-like" evidence="10">
    <location>
        <begin position="35"/>
        <end position="143"/>
    </location>
</feature>
<dbReference type="GO" id="GO:0005507">
    <property type="term" value="F:copper ion binding"/>
    <property type="evidence" value="ECO:0007669"/>
    <property type="project" value="InterPro"/>
</dbReference>
<dbReference type="Pfam" id="PF07731">
    <property type="entry name" value="Cu-oxidase_2"/>
    <property type="match status" value="1"/>
</dbReference>
<evidence type="ECO:0000313" key="11">
    <source>
        <dbReference type="EMBL" id="PWN91167.1"/>
    </source>
</evidence>
<evidence type="ECO:0000313" key="12">
    <source>
        <dbReference type="Proteomes" id="UP000245768"/>
    </source>
</evidence>
<dbReference type="InterPro" id="IPR008972">
    <property type="entry name" value="Cupredoxin"/>
</dbReference>
<evidence type="ECO:0000259" key="9">
    <source>
        <dbReference type="Pfam" id="PF07731"/>
    </source>
</evidence>
<name>A0A316YP57_9BASI</name>
<reference evidence="11 12" key="1">
    <citation type="journal article" date="2018" name="Mol. Biol. Evol.">
        <title>Broad Genomic Sampling Reveals a Smut Pathogenic Ancestry of the Fungal Clade Ustilaginomycotina.</title>
        <authorList>
            <person name="Kijpornyongpan T."/>
            <person name="Mondo S.J."/>
            <person name="Barry K."/>
            <person name="Sandor L."/>
            <person name="Lee J."/>
            <person name="Lipzen A."/>
            <person name="Pangilinan J."/>
            <person name="LaButti K."/>
            <person name="Hainaut M."/>
            <person name="Henrissat B."/>
            <person name="Grigoriev I.V."/>
            <person name="Spatafora J.W."/>
            <person name="Aime M.C."/>
        </authorList>
    </citation>
    <scope>NUCLEOTIDE SEQUENCE [LARGE SCALE GENOMIC DNA]</scope>
    <source>
        <strain evidence="11 12">MCA 4198</strain>
    </source>
</reference>
<keyword evidence="12" id="KW-1185">Reference proteome</keyword>
<accession>A0A316YP57</accession>
<evidence type="ECO:0000256" key="5">
    <source>
        <dbReference type="ARBA" id="ARBA00023008"/>
    </source>
</evidence>
<dbReference type="InterPro" id="IPR011707">
    <property type="entry name" value="Cu-oxidase-like_N"/>
</dbReference>
<comment type="similarity">
    <text evidence="1">Belongs to the multicopper oxidase family.</text>
</comment>
<feature type="signal peptide" evidence="7">
    <location>
        <begin position="1"/>
        <end position="20"/>
    </location>
</feature>
<dbReference type="RefSeq" id="XP_025378365.1">
    <property type="nucleotide sequence ID" value="XM_025520896.1"/>
</dbReference>
<dbReference type="Pfam" id="PF00394">
    <property type="entry name" value="Cu-oxidase"/>
    <property type="match status" value="1"/>
</dbReference>
<evidence type="ECO:0000256" key="4">
    <source>
        <dbReference type="ARBA" id="ARBA00023002"/>
    </source>
</evidence>
<evidence type="ECO:0000256" key="2">
    <source>
        <dbReference type="ARBA" id="ARBA00022723"/>
    </source>
</evidence>
<dbReference type="PANTHER" id="PTHR11709">
    <property type="entry name" value="MULTI-COPPER OXIDASE"/>
    <property type="match status" value="1"/>
</dbReference>
<evidence type="ECO:0008006" key="13">
    <source>
        <dbReference type="Google" id="ProtNLM"/>
    </source>
</evidence>
<dbReference type="Proteomes" id="UP000245768">
    <property type="component" value="Unassembled WGS sequence"/>
</dbReference>
<dbReference type="InterPro" id="IPR001117">
    <property type="entry name" value="Cu-oxidase_2nd"/>
</dbReference>
<sequence>MRATHLFLVGLSTLIFAVHAAVREYDLTFGTDWLAPDGYWRKVYTINGQSPGPALECDEGDTLRIHVHNHLPFSATIHFHGLEHKARPWMDGVPGVTQHPILPQDNFTYEFKVIDYGAYWYHTHVGDTFEDGIRGPIFIRPRDSRPRPWRLISGDINEQRSMEEAFRKPYHALLFTWRHEDMNNVLIREQKTGTNPVCIDSVLLNGQGRVICPSQTVIANEAGDQQAMGDVDVKGCMARPTYAFVNKSSDLNPVTCSNTTSSYPVITASRHASSDGGWAAINLVNAGGLASHTFSIDGHDLYVVAADGEFVVPQQVQAVDLIVGTRYTVLVRLDQPVGNYTIRLPLFRFAPQLISGFAVFNVDRSRPGQAIQGLSQQISLGSVKAQGLPILPPANGLLASVGIEDPLGSNFQSRPSTNESEPLLALLGSVKATSVTNGVEVDTLSDFPAGQPGYPPVNTACLRINSTVCQPRMLPSLEPLLSKGQNLTDAVDAPLQVRPAEWLNGWDKRKDQQGQITNVLPTPQNLSRVWVRYNGTKLSGARTQNDSGLAPFPAKPVPQGAADYTIRVTVALANVLTWVVSPRAKPFQSLRFLQQPLLFRNPNSFSINEYEGTVIDLRNGSIVDIIFEQAFTKIEPEGPPPHPLHKHQSKVWVLGQSGPGTNGNATRFPFNSVAEANRRNATLLNMRNPPSRDGWQIPSAGWAVVRFEVAYPSATLMHCHIGHHLAMGMALVFREAPELFGRLQVPSSIRDATHVPGTQIDMPYIGLSEV</sequence>
<dbReference type="CDD" id="cd13850">
    <property type="entry name" value="CuRO_1_Abr2_like"/>
    <property type="match status" value="1"/>
</dbReference>